<organism evidence="1 2">
    <name type="scientific">Pinctada imbricata</name>
    <name type="common">Atlantic pearl-oyster</name>
    <name type="synonym">Pinctada martensii</name>
    <dbReference type="NCBI Taxonomy" id="66713"/>
    <lineage>
        <taxon>Eukaryota</taxon>
        <taxon>Metazoa</taxon>
        <taxon>Spiralia</taxon>
        <taxon>Lophotrochozoa</taxon>
        <taxon>Mollusca</taxon>
        <taxon>Bivalvia</taxon>
        <taxon>Autobranchia</taxon>
        <taxon>Pteriomorphia</taxon>
        <taxon>Pterioida</taxon>
        <taxon>Pterioidea</taxon>
        <taxon>Pteriidae</taxon>
        <taxon>Pinctada</taxon>
    </lineage>
</organism>
<feature type="non-terminal residue" evidence="1">
    <location>
        <position position="1"/>
    </location>
</feature>
<dbReference type="PANTHER" id="PTHR10411:SF8">
    <property type="entry name" value="FI09246P"/>
    <property type="match status" value="1"/>
</dbReference>
<accession>A0AA89C0Y2</accession>
<dbReference type="InterPro" id="IPR029064">
    <property type="entry name" value="Ribosomal_eL30-like_sf"/>
</dbReference>
<name>A0AA89C0Y2_PINIB</name>
<dbReference type="InterPro" id="IPR024824">
    <property type="entry name" value="GADD45"/>
</dbReference>
<gene>
    <name evidence="1" type="ORF">FSP39_008952</name>
</gene>
<dbReference type="GO" id="GO:0005634">
    <property type="term" value="C:nucleus"/>
    <property type="evidence" value="ECO:0007669"/>
    <property type="project" value="InterPro"/>
</dbReference>
<dbReference type="Gene3D" id="3.30.1330.30">
    <property type="match status" value="1"/>
</dbReference>
<reference evidence="1" key="1">
    <citation type="submission" date="2019-08" db="EMBL/GenBank/DDBJ databases">
        <title>The improved chromosome-level genome for the pearl oyster Pinctada fucata martensii using PacBio sequencing and Hi-C.</title>
        <authorList>
            <person name="Zheng Z."/>
        </authorList>
    </citation>
    <scope>NUCLEOTIDE SEQUENCE</scope>
    <source>
        <strain evidence="1">ZZ-2019</strain>
        <tissue evidence="1">Adductor muscle</tissue>
    </source>
</reference>
<protein>
    <submittedName>
        <fullName evidence="1">Uncharacterized protein</fullName>
    </submittedName>
</protein>
<comment type="caution">
    <text evidence="1">The sequence shown here is derived from an EMBL/GenBank/DDBJ whole genome shotgun (WGS) entry which is preliminary data.</text>
</comment>
<keyword evidence="2" id="KW-1185">Reference proteome</keyword>
<evidence type="ECO:0000313" key="2">
    <source>
        <dbReference type="Proteomes" id="UP001186944"/>
    </source>
</evidence>
<dbReference type="PANTHER" id="PTHR10411">
    <property type="entry name" value="GROWTH ARREST AND DNA DAMAGE-INDUCIBLE PROTEIN GADD45"/>
    <property type="match status" value="1"/>
</dbReference>
<evidence type="ECO:0000313" key="1">
    <source>
        <dbReference type="EMBL" id="KAK3090072.1"/>
    </source>
</evidence>
<proteinExistence type="predicted"/>
<sequence>SGVTASQAVLQVIERACTEGRVVNGIHRCANTLQSHPDKTMLCILPVDDATSDVAVNIEHTLLEAYCWENDIRVMKVDCSKKLEMLVLDNISATNDSLTDDFTCVLIMLPKQGEEIRDWKTLDTFFKDMMKQGLPHWHVIGLPG</sequence>
<dbReference type="EMBL" id="VSWD01000010">
    <property type="protein sequence ID" value="KAK3090072.1"/>
    <property type="molecule type" value="Genomic_DNA"/>
</dbReference>
<dbReference type="AlphaFoldDB" id="A0AA89C0Y2"/>
<dbReference type="Proteomes" id="UP001186944">
    <property type="component" value="Unassembled WGS sequence"/>
</dbReference>
<dbReference type="GO" id="GO:0051726">
    <property type="term" value="P:regulation of cell cycle"/>
    <property type="evidence" value="ECO:0007669"/>
    <property type="project" value="InterPro"/>
</dbReference>
<dbReference type="GO" id="GO:0005737">
    <property type="term" value="C:cytoplasm"/>
    <property type="evidence" value="ECO:0007669"/>
    <property type="project" value="TreeGrafter"/>
</dbReference>